<gene>
    <name evidence="2" type="ORF">FEE95_19890</name>
</gene>
<protein>
    <submittedName>
        <fullName evidence="2">DUF1772 domain-containing protein</fullName>
    </submittedName>
</protein>
<organism evidence="2 3">
    <name type="scientific">Maribacter algarum</name>
    <name type="common">ex Zhang et al. 2020</name>
    <dbReference type="NCBI Taxonomy" id="2578118"/>
    <lineage>
        <taxon>Bacteria</taxon>
        <taxon>Pseudomonadati</taxon>
        <taxon>Bacteroidota</taxon>
        <taxon>Flavobacteriia</taxon>
        <taxon>Flavobacteriales</taxon>
        <taxon>Flavobacteriaceae</taxon>
        <taxon>Maribacter</taxon>
    </lineage>
</organism>
<keyword evidence="1" id="KW-1133">Transmembrane helix</keyword>
<dbReference type="Proteomes" id="UP000310314">
    <property type="component" value="Unassembled WGS sequence"/>
</dbReference>
<dbReference type="EMBL" id="VATY01000005">
    <property type="protein sequence ID" value="TMM53326.1"/>
    <property type="molecule type" value="Genomic_DNA"/>
</dbReference>
<sequence>MKAQSIILILATLSTGVMAGLFFTWSNTVTSGIGRLSDVEYLRSFQAMNRTILNPAFFLAIFGAAVLLPLSSFLHLRLKPQNLFWMLLIASLLYLIGVIIVTFVGNIPLNTILDKTQLNDISLEDAKTLRESFENKWNLLNWIRTYSALAAFILLIICSITSKI</sequence>
<dbReference type="InterPro" id="IPR013901">
    <property type="entry name" value="Anthrone_oxy"/>
</dbReference>
<evidence type="ECO:0000313" key="2">
    <source>
        <dbReference type="EMBL" id="TMM53326.1"/>
    </source>
</evidence>
<accession>A0A5S3PGU5</accession>
<dbReference type="OrthoDB" id="772592at2"/>
<keyword evidence="1" id="KW-0812">Transmembrane</keyword>
<proteinExistence type="predicted"/>
<feature type="transmembrane region" description="Helical" evidence="1">
    <location>
        <begin position="142"/>
        <end position="161"/>
    </location>
</feature>
<comment type="caution">
    <text evidence="2">The sequence shown here is derived from an EMBL/GenBank/DDBJ whole genome shotgun (WGS) entry which is preliminary data.</text>
</comment>
<evidence type="ECO:0000256" key="1">
    <source>
        <dbReference type="SAM" id="Phobius"/>
    </source>
</evidence>
<feature type="transmembrane region" description="Helical" evidence="1">
    <location>
        <begin position="83"/>
        <end position="105"/>
    </location>
</feature>
<keyword evidence="3" id="KW-1185">Reference proteome</keyword>
<dbReference type="Pfam" id="PF08592">
    <property type="entry name" value="Anthrone_oxy"/>
    <property type="match status" value="1"/>
</dbReference>
<keyword evidence="1" id="KW-0472">Membrane</keyword>
<name>A0A5S3PGU5_9FLAO</name>
<dbReference type="RefSeq" id="WP_138659786.1">
    <property type="nucleotide sequence ID" value="NZ_VATY01000005.1"/>
</dbReference>
<reference evidence="2 3" key="1">
    <citation type="submission" date="2019-05" db="EMBL/GenBank/DDBJ databases">
        <authorList>
            <person name="Zhang J.-Y."/>
            <person name="Feg X."/>
            <person name="Du Z.-J."/>
        </authorList>
    </citation>
    <scope>NUCLEOTIDE SEQUENCE [LARGE SCALE GENOMIC DNA]</scope>
    <source>
        <strain evidence="2 3">RZ26</strain>
    </source>
</reference>
<feature type="transmembrane region" description="Helical" evidence="1">
    <location>
        <begin position="55"/>
        <end position="76"/>
    </location>
</feature>
<dbReference type="AlphaFoldDB" id="A0A5S3PGU5"/>
<evidence type="ECO:0000313" key="3">
    <source>
        <dbReference type="Proteomes" id="UP000310314"/>
    </source>
</evidence>